<evidence type="ECO:0000313" key="2">
    <source>
        <dbReference type="EMBL" id="TMQ63205.1"/>
    </source>
</evidence>
<feature type="transmembrane region" description="Helical" evidence="1">
    <location>
        <begin position="34"/>
        <end position="52"/>
    </location>
</feature>
<comment type="caution">
    <text evidence="2">The sequence shown here is derived from an EMBL/GenBank/DDBJ whole genome shotgun (WGS) entry which is preliminary data.</text>
</comment>
<gene>
    <name evidence="2" type="ORF">E6K78_10840</name>
</gene>
<keyword evidence="1" id="KW-0812">Transmembrane</keyword>
<feature type="transmembrane region" description="Helical" evidence="1">
    <location>
        <begin position="312"/>
        <end position="333"/>
    </location>
</feature>
<protein>
    <recommendedName>
        <fullName evidence="4">NADH:quinone oxidoreductase/Mrp antiporter membrane subunit domain-containing protein</fullName>
    </recommendedName>
</protein>
<evidence type="ECO:0000313" key="3">
    <source>
        <dbReference type="Proteomes" id="UP000316609"/>
    </source>
</evidence>
<organism evidence="2 3">
    <name type="scientific">Eiseniibacteriota bacterium</name>
    <dbReference type="NCBI Taxonomy" id="2212470"/>
    <lineage>
        <taxon>Bacteria</taxon>
        <taxon>Candidatus Eiseniibacteriota</taxon>
    </lineage>
</organism>
<feature type="transmembrane region" description="Helical" evidence="1">
    <location>
        <begin position="353"/>
        <end position="373"/>
    </location>
</feature>
<evidence type="ECO:0008006" key="4">
    <source>
        <dbReference type="Google" id="ProtNLM"/>
    </source>
</evidence>
<dbReference type="Proteomes" id="UP000316609">
    <property type="component" value="Unassembled WGS sequence"/>
</dbReference>
<name>A0A538THV4_UNCEI</name>
<reference evidence="2 3" key="1">
    <citation type="journal article" date="2019" name="Nat. Microbiol.">
        <title>Mediterranean grassland soil C-N compound turnover is dependent on rainfall and depth, and is mediated by genomically divergent microorganisms.</title>
        <authorList>
            <person name="Diamond S."/>
            <person name="Andeer P.F."/>
            <person name="Li Z."/>
            <person name="Crits-Christoph A."/>
            <person name="Burstein D."/>
            <person name="Anantharaman K."/>
            <person name="Lane K.R."/>
            <person name="Thomas B.C."/>
            <person name="Pan C."/>
            <person name="Northen T.R."/>
            <person name="Banfield J.F."/>
        </authorList>
    </citation>
    <scope>NUCLEOTIDE SEQUENCE [LARGE SCALE GENOMIC DNA]</scope>
    <source>
        <strain evidence="2">WS_8</strain>
    </source>
</reference>
<feature type="transmembrane region" description="Helical" evidence="1">
    <location>
        <begin position="177"/>
        <end position="201"/>
    </location>
</feature>
<feature type="transmembrane region" description="Helical" evidence="1">
    <location>
        <begin position="146"/>
        <end position="165"/>
    </location>
</feature>
<keyword evidence="1" id="KW-0472">Membrane</keyword>
<feature type="transmembrane region" description="Helical" evidence="1">
    <location>
        <begin position="115"/>
        <end position="134"/>
    </location>
</feature>
<accession>A0A538THV4</accession>
<feature type="transmembrane region" description="Helical" evidence="1">
    <location>
        <begin position="276"/>
        <end position="300"/>
    </location>
</feature>
<evidence type="ECO:0000256" key="1">
    <source>
        <dbReference type="SAM" id="Phobius"/>
    </source>
</evidence>
<sequence length="376" mass="39172">MNWLLSHWRTVAPIAAALVSAAVLLAAERPGRRGLAPVAVLVALAFGLAMPGRAGAIQAPLTVGVVIAELARDREDLLHGECALKLLWVMGSALAVEQWAVLSLGLEPRFLWSTALPLSLLLGFVMLGGAPLHFWLGDVLQGARPWLAPLAAAALQVAGASWLSFRLSSIDRYHEGALLAQGVLHAGALVALLTGAATLAVQRRPERRVGTLASLNGALVLTRLASGHPLDAAWLDAWRAHLTLALVGAATLARFLPVSSPSLGRAAPLTRRHPVAAVAGFLSLASLAGFPGLPGANLWLEVARSLARTQTTGLLLALAVTWLTALAVVLRQLREAYGTPAPASPEVHAVPRTPRVALTIVGLVIVGLVALALRSS</sequence>
<dbReference type="AlphaFoldDB" id="A0A538THV4"/>
<feature type="transmembrane region" description="Helical" evidence="1">
    <location>
        <begin position="6"/>
        <end position="27"/>
    </location>
</feature>
<dbReference type="EMBL" id="VBOY01000114">
    <property type="protein sequence ID" value="TMQ63205.1"/>
    <property type="molecule type" value="Genomic_DNA"/>
</dbReference>
<proteinExistence type="predicted"/>
<keyword evidence="1" id="KW-1133">Transmembrane helix</keyword>